<feature type="domain" description="HTH araC/xylS-type" evidence="4">
    <location>
        <begin position="214"/>
        <end position="314"/>
    </location>
</feature>
<keyword evidence="6" id="KW-1185">Reference proteome</keyword>
<evidence type="ECO:0000256" key="3">
    <source>
        <dbReference type="ARBA" id="ARBA00023163"/>
    </source>
</evidence>
<dbReference type="InterPro" id="IPR050204">
    <property type="entry name" value="AraC_XylS_family_regulators"/>
</dbReference>
<dbReference type="PANTHER" id="PTHR46796:SF6">
    <property type="entry name" value="ARAC SUBFAMILY"/>
    <property type="match status" value="1"/>
</dbReference>
<sequence>MANTEIRISTDSIEPSLRDDFWREVTRPFVETMRSKTSNAVPLEGAMLIRTVGGMTLGSTKFNAQRYVRDKRTIAQGGLDHYLIHVLAAGSIHGDFAGKDVVAAPGGICVIDLARTYTCEVDAGVRVATTVPRASVEKLLGSRDLHGFVLKAGLPLTRLLIDYLQGLHEISASLSASEDIAVQDALMTLLAAGLANAPPAHAEPISVLGRALRERLLAFIDSNLTRADLGPELLTQRFRISRAHLYRTFADDGGIVSVIRNKRLNAAYRALLDPSRTARSTSAIAADFAFADAGKFRKAFAASFGVTPDDAREQGQYIASLTDGAGHLSTHFAAFSGHSVARQTRN</sequence>
<evidence type="ECO:0000256" key="2">
    <source>
        <dbReference type="ARBA" id="ARBA00023125"/>
    </source>
</evidence>
<dbReference type="Pfam" id="PF12833">
    <property type="entry name" value="HTH_18"/>
    <property type="match status" value="1"/>
</dbReference>
<gene>
    <name evidence="5" type="primary">feaR</name>
    <name evidence="5" type="ORF">PPN31114_03130</name>
</gene>
<dbReference type="EMBL" id="CABPSK010000002">
    <property type="protein sequence ID" value="VVE20615.1"/>
    <property type="molecule type" value="Genomic_DNA"/>
</dbReference>
<dbReference type="Gene3D" id="1.10.10.60">
    <property type="entry name" value="Homeodomain-like"/>
    <property type="match status" value="1"/>
</dbReference>
<accession>A0A5E4WBY9</accession>
<keyword evidence="3" id="KW-0804">Transcription</keyword>
<dbReference type="RefSeq" id="WP_174988087.1">
    <property type="nucleotide sequence ID" value="NZ_CABPSK010000002.1"/>
</dbReference>
<protein>
    <submittedName>
        <fullName evidence="5">Transcriptional activator FeaR</fullName>
    </submittedName>
</protein>
<dbReference type="Proteomes" id="UP000366945">
    <property type="component" value="Unassembled WGS sequence"/>
</dbReference>
<dbReference type="GO" id="GO:0003700">
    <property type="term" value="F:DNA-binding transcription factor activity"/>
    <property type="evidence" value="ECO:0007669"/>
    <property type="project" value="InterPro"/>
</dbReference>
<keyword evidence="1" id="KW-0805">Transcription regulation</keyword>
<reference evidence="5 6" key="1">
    <citation type="submission" date="2019-08" db="EMBL/GenBank/DDBJ databases">
        <authorList>
            <person name="Peeters C."/>
        </authorList>
    </citation>
    <scope>NUCLEOTIDE SEQUENCE [LARGE SCALE GENOMIC DNA]</scope>
    <source>
        <strain evidence="5 6">LMG 31114</strain>
    </source>
</reference>
<dbReference type="InterPro" id="IPR009057">
    <property type="entry name" value="Homeodomain-like_sf"/>
</dbReference>
<dbReference type="SUPFAM" id="SSF46689">
    <property type="entry name" value="Homeodomain-like"/>
    <property type="match status" value="1"/>
</dbReference>
<evidence type="ECO:0000259" key="4">
    <source>
        <dbReference type="PROSITE" id="PS01124"/>
    </source>
</evidence>
<dbReference type="PROSITE" id="PS01124">
    <property type="entry name" value="HTH_ARAC_FAMILY_2"/>
    <property type="match status" value="1"/>
</dbReference>
<dbReference type="AlphaFoldDB" id="A0A5E4WBY9"/>
<name>A0A5E4WBY9_9BURK</name>
<dbReference type="InterPro" id="IPR035418">
    <property type="entry name" value="AraC-bd_2"/>
</dbReference>
<dbReference type="SMART" id="SM00342">
    <property type="entry name" value="HTH_ARAC"/>
    <property type="match status" value="1"/>
</dbReference>
<organism evidence="5 6">
    <name type="scientific">Pandoraea pneumonica</name>
    <dbReference type="NCBI Taxonomy" id="2508299"/>
    <lineage>
        <taxon>Bacteria</taxon>
        <taxon>Pseudomonadati</taxon>
        <taxon>Pseudomonadota</taxon>
        <taxon>Betaproteobacteria</taxon>
        <taxon>Burkholderiales</taxon>
        <taxon>Burkholderiaceae</taxon>
        <taxon>Pandoraea</taxon>
    </lineage>
</organism>
<dbReference type="GeneID" id="300405144"/>
<dbReference type="InterPro" id="IPR018060">
    <property type="entry name" value="HTH_AraC"/>
</dbReference>
<proteinExistence type="predicted"/>
<evidence type="ECO:0000313" key="5">
    <source>
        <dbReference type="EMBL" id="VVE20615.1"/>
    </source>
</evidence>
<evidence type="ECO:0000256" key="1">
    <source>
        <dbReference type="ARBA" id="ARBA00023015"/>
    </source>
</evidence>
<keyword evidence="2" id="KW-0238">DNA-binding</keyword>
<evidence type="ECO:0000313" key="6">
    <source>
        <dbReference type="Proteomes" id="UP000366945"/>
    </source>
</evidence>
<dbReference type="Pfam" id="PF14525">
    <property type="entry name" value="AraC_binding_2"/>
    <property type="match status" value="1"/>
</dbReference>
<dbReference type="PANTHER" id="PTHR46796">
    <property type="entry name" value="HTH-TYPE TRANSCRIPTIONAL ACTIVATOR RHAS-RELATED"/>
    <property type="match status" value="1"/>
</dbReference>
<dbReference type="GO" id="GO:0043565">
    <property type="term" value="F:sequence-specific DNA binding"/>
    <property type="evidence" value="ECO:0007669"/>
    <property type="project" value="InterPro"/>
</dbReference>